<dbReference type="HOGENOM" id="CLU_2921277_0_0_9"/>
<dbReference type="AlphaFoldDB" id="A0A097AQV6"/>
<sequence>MKYLRQILSFLVIIILFAGLAGCGSQQREGQASKKELVVGVGADGYSQRDSELGIYPQGAF</sequence>
<keyword evidence="2" id="KW-1185">Reference proteome</keyword>
<proteinExistence type="predicted"/>
<dbReference type="STRING" id="2325.TKV_c10250"/>
<organism evidence="1 2">
    <name type="scientific">Thermoanaerobacter kivui</name>
    <name type="common">Acetogenium kivui</name>
    <dbReference type="NCBI Taxonomy" id="2325"/>
    <lineage>
        <taxon>Bacteria</taxon>
        <taxon>Bacillati</taxon>
        <taxon>Bacillota</taxon>
        <taxon>Clostridia</taxon>
        <taxon>Thermoanaerobacterales</taxon>
        <taxon>Thermoanaerobacteraceae</taxon>
        <taxon>Thermoanaerobacter</taxon>
    </lineage>
</organism>
<dbReference type="PROSITE" id="PS51257">
    <property type="entry name" value="PROKAR_LIPOPROTEIN"/>
    <property type="match status" value="1"/>
</dbReference>
<gene>
    <name evidence="1" type="ORF">TKV_c10250</name>
</gene>
<protein>
    <submittedName>
        <fullName evidence="1">Uncharacterized protein</fullName>
    </submittedName>
</protein>
<dbReference type="RefSeq" id="WP_049684995.1">
    <property type="nucleotide sequence ID" value="NZ_CP009170.1"/>
</dbReference>
<accession>A0A097AQV6</accession>
<name>A0A097AQV6_THEKI</name>
<evidence type="ECO:0000313" key="1">
    <source>
        <dbReference type="EMBL" id="AIS52201.1"/>
    </source>
</evidence>
<evidence type="ECO:0000313" key="2">
    <source>
        <dbReference type="Proteomes" id="UP000029669"/>
    </source>
</evidence>
<reference evidence="2" key="1">
    <citation type="journal article" date="2015" name="Genome Announc.">
        <title>Whole-Genome Sequences of 80 Environmental and Clinical Isolates of Burkholderia pseudomallei.</title>
        <authorList>
            <person name="Johnson S.L."/>
            <person name="Baker A.L."/>
            <person name="Chain P.S."/>
            <person name="Currie B.J."/>
            <person name="Daligault H.E."/>
            <person name="Davenport K.W."/>
            <person name="Davis C.B."/>
            <person name="Inglis T.J."/>
            <person name="Kaestli M."/>
            <person name="Koren S."/>
            <person name="Mayo M."/>
            <person name="Merritt A.J."/>
            <person name="Price E.P."/>
            <person name="Sarovich D.S."/>
            <person name="Warner J."/>
            <person name="Rosovitz M.J."/>
        </authorList>
    </citation>
    <scope>NUCLEOTIDE SEQUENCE [LARGE SCALE GENOMIC DNA]</scope>
    <source>
        <strain evidence="2">DSM 2030</strain>
    </source>
</reference>
<dbReference type="KEGG" id="tki:TKV_c10250"/>
<dbReference type="Proteomes" id="UP000029669">
    <property type="component" value="Chromosome"/>
</dbReference>
<dbReference type="EMBL" id="CP009170">
    <property type="protein sequence ID" value="AIS52201.1"/>
    <property type="molecule type" value="Genomic_DNA"/>
</dbReference>
<dbReference type="eggNOG" id="COG0747">
    <property type="taxonomic scope" value="Bacteria"/>
</dbReference>